<evidence type="ECO:0000313" key="1">
    <source>
        <dbReference type="EMBL" id="PIK47616.1"/>
    </source>
</evidence>
<feature type="non-terminal residue" evidence="1">
    <location>
        <position position="81"/>
    </location>
</feature>
<evidence type="ECO:0000313" key="2">
    <source>
        <dbReference type="Proteomes" id="UP000230750"/>
    </source>
</evidence>
<reference evidence="1 2" key="1">
    <citation type="journal article" date="2017" name="PLoS Biol.">
        <title>The sea cucumber genome provides insights into morphological evolution and visceral regeneration.</title>
        <authorList>
            <person name="Zhang X."/>
            <person name="Sun L."/>
            <person name="Yuan J."/>
            <person name="Sun Y."/>
            <person name="Gao Y."/>
            <person name="Zhang L."/>
            <person name="Li S."/>
            <person name="Dai H."/>
            <person name="Hamel J.F."/>
            <person name="Liu C."/>
            <person name="Yu Y."/>
            <person name="Liu S."/>
            <person name="Lin W."/>
            <person name="Guo K."/>
            <person name="Jin S."/>
            <person name="Xu P."/>
            <person name="Storey K.B."/>
            <person name="Huan P."/>
            <person name="Zhang T."/>
            <person name="Zhou Y."/>
            <person name="Zhang J."/>
            <person name="Lin C."/>
            <person name="Li X."/>
            <person name="Xing L."/>
            <person name="Huo D."/>
            <person name="Sun M."/>
            <person name="Wang L."/>
            <person name="Mercier A."/>
            <person name="Li F."/>
            <person name="Yang H."/>
            <person name="Xiang J."/>
        </authorList>
    </citation>
    <scope>NUCLEOTIDE SEQUENCE [LARGE SCALE GENOMIC DNA]</scope>
    <source>
        <strain evidence="1">Shaxun</strain>
        <tissue evidence="1">Muscle</tissue>
    </source>
</reference>
<dbReference type="Proteomes" id="UP000230750">
    <property type="component" value="Unassembled WGS sequence"/>
</dbReference>
<name>A0A2G8KHZ5_STIJA</name>
<dbReference type="AlphaFoldDB" id="A0A2G8KHZ5"/>
<gene>
    <name evidence="1" type="ORF">BSL78_15522</name>
</gene>
<keyword evidence="2" id="KW-1185">Reference proteome</keyword>
<organism evidence="1 2">
    <name type="scientific">Stichopus japonicus</name>
    <name type="common">Sea cucumber</name>
    <dbReference type="NCBI Taxonomy" id="307972"/>
    <lineage>
        <taxon>Eukaryota</taxon>
        <taxon>Metazoa</taxon>
        <taxon>Echinodermata</taxon>
        <taxon>Eleutherozoa</taxon>
        <taxon>Echinozoa</taxon>
        <taxon>Holothuroidea</taxon>
        <taxon>Aspidochirotacea</taxon>
        <taxon>Aspidochirotida</taxon>
        <taxon>Stichopodidae</taxon>
        <taxon>Apostichopus</taxon>
    </lineage>
</organism>
<dbReference type="EMBL" id="MRZV01000570">
    <property type="protein sequence ID" value="PIK47616.1"/>
    <property type="molecule type" value="Genomic_DNA"/>
</dbReference>
<comment type="caution">
    <text evidence="1">The sequence shown here is derived from an EMBL/GenBank/DDBJ whole genome shotgun (WGS) entry which is preliminary data.</text>
</comment>
<accession>A0A2G8KHZ5</accession>
<protein>
    <submittedName>
        <fullName evidence="1">Uncharacterized protein</fullName>
    </submittedName>
</protein>
<proteinExistence type="predicted"/>
<dbReference type="OrthoDB" id="2275718at2759"/>
<sequence length="81" mass="9653">MVYILSSHAAAFLYDEDFAKRPFLEPMRSRYLVKWEELSDITDHGLNLDQNEGWEVNEMFDTNEINFGYKSTFDKTMPEYT</sequence>